<dbReference type="EMBL" id="KZ663512">
    <property type="protein sequence ID" value="PPS12187.1"/>
    <property type="molecule type" value="Genomic_DNA"/>
</dbReference>
<dbReference type="InterPro" id="IPR000120">
    <property type="entry name" value="Amidase"/>
</dbReference>
<sequence>MQIHKNIFAKADVIVAPTTGVTAYSIFDDALKTGELDYINGAALVRYQIAGNFLGLPAVTVPVGYDKEGLPIGLQFIGKPWSEPTLMHIAFAMQARSHQEEAGRVISHHDCIASFSSSLIMLIQNSSEGVVELLRAHVLLADPSLSNIIRCNDWKAF</sequence>
<gene>
    <name evidence="2" type="ORF">GOBAR_AA08471</name>
</gene>
<dbReference type="Proteomes" id="UP000239757">
    <property type="component" value="Unassembled WGS sequence"/>
</dbReference>
<dbReference type="GO" id="GO:0003824">
    <property type="term" value="F:catalytic activity"/>
    <property type="evidence" value="ECO:0007669"/>
    <property type="project" value="InterPro"/>
</dbReference>
<dbReference type="AlphaFoldDB" id="A0A2P5Y9C0"/>
<dbReference type="Gene3D" id="3.90.1300.10">
    <property type="entry name" value="Amidase signature (AS) domain"/>
    <property type="match status" value="1"/>
</dbReference>
<proteinExistence type="predicted"/>
<evidence type="ECO:0000259" key="1">
    <source>
        <dbReference type="Pfam" id="PF01425"/>
    </source>
</evidence>
<dbReference type="PANTHER" id="PTHR11895">
    <property type="entry name" value="TRANSAMIDASE"/>
    <property type="match status" value="1"/>
</dbReference>
<organism evidence="2 3">
    <name type="scientific">Gossypium barbadense</name>
    <name type="common">Sea Island cotton</name>
    <name type="synonym">Hibiscus barbadensis</name>
    <dbReference type="NCBI Taxonomy" id="3634"/>
    <lineage>
        <taxon>Eukaryota</taxon>
        <taxon>Viridiplantae</taxon>
        <taxon>Streptophyta</taxon>
        <taxon>Embryophyta</taxon>
        <taxon>Tracheophyta</taxon>
        <taxon>Spermatophyta</taxon>
        <taxon>Magnoliopsida</taxon>
        <taxon>eudicotyledons</taxon>
        <taxon>Gunneridae</taxon>
        <taxon>Pentapetalae</taxon>
        <taxon>rosids</taxon>
        <taxon>malvids</taxon>
        <taxon>Malvales</taxon>
        <taxon>Malvaceae</taxon>
        <taxon>Malvoideae</taxon>
        <taxon>Gossypium</taxon>
    </lineage>
</organism>
<dbReference type="SUPFAM" id="SSF75304">
    <property type="entry name" value="Amidase signature (AS) enzymes"/>
    <property type="match status" value="1"/>
</dbReference>
<name>A0A2P5Y9C0_GOSBA</name>
<protein>
    <recommendedName>
        <fullName evidence="1">Amidase domain-containing protein</fullName>
    </recommendedName>
</protein>
<dbReference type="PANTHER" id="PTHR11895:SF67">
    <property type="entry name" value="AMIDASE DOMAIN-CONTAINING PROTEIN"/>
    <property type="match status" value="1"/>
</dbReference>
<dbReference type="Pfam" id="PF01425">
    <property type="entry name" value="Amidase"/>
    <property type="match status" value="1"/>
</dbReference>
<evidence type="ECO:0000313" key="2">
    <source>
        <dbReference type="EMBL" id="PPS12187.1"/>
    </source>
</evidence>
<evidence type="ECO:0000313" key="3">
    <source>
        <dbReference type="Proteomes" id="UP000239757"/>
    </source>
</evidence>
<reference evidence="2 3" key="1">
    <citation type="submission" date="2015-01" db="EMBL/GenBank/DDBJ databases">
        <title>Genome of allotetraploid Gossypium barbadense reveals genomic plasticity and fiber elongation in cotton evolution.</title>
        <authorList>
            <person name="Chen X."/>
            <person name="Liu X."/>
            <person name="Zhao B."/>
            <person name="Zheng H."/>
            <person name="Hu Y."/>
            <person name="Lu G."/>
            <person name="Yang C."/>
            <person name="Chen J."/>
            <person name="Shan C."/>
            <person name="Zhang L."/>
            <person name="Zhou Y."/>
            <person name="Wang L."/>
            <person name="Guo W."/>
            <person name="Bai Y."/>
            <person name="Ruan J."/>
            <person name="Shangguan X."/>
            <person name="Mao Y."/>
            <person name="Jiang J."/>
            <person name="Zhu Y."/>
            <person name="Lei J."/>
            <person name="Kang H."/>
            <person name="Chen S."/>
            <person name="He X."/>
            <person name="Wang R."/>
            <person name="Wang Y."/>
            <person name="Chen J."/>
            <person name="Wang L."/>
            <person name="Yu S."/>
            <person name="Wang B."/>
            <person name="Wei J."/>
            <person name="Song S."/>
            <person name="Lu X."/>
            <person name="Gao Z."/>
            <person name="Gu W."/>
            <person name="Deng X."/>
            <person name="Ma D."/>
            <person name="Wang S."/>
            <person name="Liang W."/>
            <person name="Fang L."/>
            <person name="Cai C."/>
            <person name="Zhu X."/>
            <person name="Zhou B."/>
            <person name="Zhang Y."/>
            <person name="Chen Z."/>
            <person name="Xu S."/>
            <person name="Zhu R."/>
            <person name="Wang S."/>
            <person name="Zhang T."/>
            <person name="Zhao G."/>
        </authorList>
    </citation>
    <scope>NUCLEOTIDE SEQUENCE [LARGE SCALE GENOMIC DNA]</scope>
    <source>
        <strain evidence="3">cv. Xinhai21</strain>
        <tissue evidence="2">Leaf</tissue>
    </source>
</reference>
<dbReference type="OrthoDB" id="421993at2759"/>
<dbReference type="InterPro" id="IPR036928">
    <property type="entry name" value="AS_sf"/>
</dbReference>
<feature type="domain" description="Amidase" evidence="1">
    <location>
        <begin position="5"/>
        <end position="86"/>
    </location>
</feature>
<accession>A0A2P5Y9C0</accession>
<dbReference type="InterPro" id="IPR023631">
    <property type="entry name" value="Amidase_dom"/>
</dbReference>